<evidence type="ECO:0000313" key="2">
    <source>
        <dbReference type="EMBL" id="MBO8483365.1"/>
    </source>
</evidence>
<evidence type="ECO:0000313" key="3">
    <source>
        <dbReference type="Proteomes" id="UP000725002"/>
    </source>
</evidence>
<gene>
    <name evidence="2" type="ORF">IAB75_04550</name>
</gene>
<accession>A0A940DRC9</accession>
<reference evidence="2" key="1">
    <citation type="submission" date="2020-10" db="EMBL/GenBank/DDBJ databases">
        <authorList>
            <person name="Gilroy R."/>
        </authorList>
    </citation>
    <scope>NUCLEOTIDE SEQUENCE</scope>
    <source>
        <strain evidence="2">G3-8215</strain>
    </source>
</reference>
<dbReference type="InterPro" id="IPR025682">
    <property type="entry name" value="CpXC_dom"/>
</dbReference>
<reference evidence="2" key="2">
    <citation type="journal article" date="2021" name="PeerJ">
        <title>Extensive microbial diversity within the chicken gut microbiome revealed by metagenomics and culture.</title>
        <authorList>
            <person name="Gilroy R."/>
            <person name="Ravi A."/>
            <person name="Getino M."/>
            <person name="Pursley I."/>
            <person name="Horton D.L."/>
            <person name="Alikhan N.F."/>
            <person name="Baker D."/>
            <person name="Gharbi K."/>
            <person name="Hall N."/>
            <person name="Watson M."/>
            <person name="Adriaenssens E.M."/>
            <person name="Foster-Nyarko E."/>
            <person name="Jarju S."/>
            <person name="Secka A."/>
            <person name="Antonio M."/>
            <person name="Oren A."/>
            <person name="Chaudhuri R.R."/>
            <person name="La Ragione R."/>
            <person name="Hildebrand F."/>
            <person name="Pallen M.J."/>
        </authorList>
    </citation>
    <scope>NUCLEOTIDE SEQUENCE</scope>
    <source>
        <strain evidence="2">G3-8215</strain>
    </source>
</reference>
<dbReference type="EMBL" id="JADILV010000031">
    <property type="protein sequence ID" value="MBO8483365.1"/>
    <property type="molecule type" value="Genomic_DNA"/>
</dbReference>
<dbReference type="Proteomes" id="UP000725002">
    <property type="component" value="Unassembled WGS sequence"/>
</dbReference>
<sequence length="220" mass="25077">MSIKTESIATCSRCGNRTGLTIYKSINISEDPALKEKVKDGSLFLWKCPSCGQANLAKYDTLYHDPDKKLMVWLLQDENVSETQMHSISLHAKAIGNYTLRRVTDTGSLMEKVLIFDSGLDDVTVEMCKYVLKMELASKSPDEESAKKILQMPIHFFRLDQSGDSKSITFVYPEEGRMKNCVIGYNVYEDCTGILQRNPRIKPSERFEKVDSVWLSSYFE</sequence>
<feature type="domain" description="CpXC" evidence="1">
    <location>
        <begin position="10"/>
        <end position="129"/>
    </location>
</feature>
<proteinExistence type="predicted"/>
<organism evidence="2 3">
    <name type="scientific">Candidatus Cryptobacteroides avicola</name>
    <dbReference type="NCBI Taxonomy" id="2840757"/>
    <lineage>
        <taxon>Bacteria</taxon>
        <taxon>Pseudomonadati</taxon>
        <taxon>Bacteroidota</taxon>
        <taxon>Bacteroidia</taxon>
        <taxon>Bacteroidales</taxon>
        <taxon>Candidatus Cryptobacteroides</taxon>
    </lineage>
</organism>
<dbReference type="Pfam" id="PF14353">
    <property type="entry name" value="CpXC"/>
    <property type="match status" value="1"/>
</dbReference>
<dbReference type="AlphaFoldDB" id="A0A940DRC9"/>
<protein>
    <submittedName>
        <fullName evidence="2">CpXC domain-containing protein</fullName>
    </submittedName>
</protein>
<comment type="caution">
    <text evidence="2">The sequence shown here is derived from an EMBL/GenBank/DDBJ whole genome shotgun (WGS) entry which is preliminary data.</text>
</comment>
<evidence type="ECO:0000259" key="1">
    <source>
        <dbReference type="Pfam" id="PF14353"/>
    </source>
</evidence>
<name>A0A940DRC9_9BACT</name>